<dbReference type="InterPro" id="IPR014755">
    <property type="entry name" value="Cu-Rt/internalin_Ig-like"/>
</dbReference>
<evidence type="ECO:0000256" key="2">
    <source>
        <dbReference type="ARBA" id="ARBA00022723"/>
    </source>
</evidence>
<dbReference type="InterPro" id="IPR007348">
    <property type="entry name" value="CopC_dom"/>
</dbReference>
<feature type="transmembrane region" description="Helical" evidence="5">
    <location>
        <begin position="153"/>
        <end position="174"/>
    </location>
</feature>
<name>A0AB39BNI1_9BACI</name>
<protein>
    <submittedName>
        <fullName evidence="8">Copper resistance protein CopC</fullName>
    </submittedName>
</protein>
<dbReference type="GO" id="GO:0005886">
    <property type="term" value="C:plasma membrane"/>
    <property type="evidence" value="ECO:0007669"/>
    <property type="project" value="TreeGrafter"/>
</dbReference>
<dbReference type="GO" id="GO:0030313">
    <property type="term" value="C:cell envelope"/>
    <property type="evidence" value="ECO:0007669"/>
    <property type="project" value="UniProtKB-SubCell"/>
</dbReference>
<evidence type="ECO:0000256" key="1">
    <source>
        <dbReference type="ARBA" id="ARBA00004196"/>
    </source>
</evidence>
<dbReference type="GO" id="GO:0046688">
    <property type="term" value="P:response to copper ion"/>
    <property type="evidence" value="ECO:0007669"/>
    <property type="project" value="InterPro"/>
</dbReference>
<dbReference type="PANTHER" id="PTHR34820:SF4">
    <property type="entry name" value="INNER MEMBRANE PROTEIN YEBZ"/>
    <property type="match status" value="1"/>
</dbReference>
<evidence type="ECO:0000256" key="6">
    <source>
        <dbReference type="SAM" id="SignalP"/>
    </source>
</evidence>
<sequence length="180" mass="19767">MKKALLLFIICFLLFPNSTFAHTGLVSSSPSEGEVLTVSPEEIVLEFNTKVEQGSQFQVINPSGNGVAVTGISVEDNMLYGMFPQELQGGDYQILWNIIGADGHPIEGEISFTVESEQEKTSNEESNQIINKDEQSIEEDPVVVEMERANPPAIMSTIAVILAILAIVSFFYVIRKGKIQ</sequence>
<dbReference type="AlphaFoldDB" id="A0AB39BNI1"/>
<dbReference type="Gene3D" id="2.60.40.1220">
    <property type="match status" value="1"/>
</dbReference>
<keyword evidence="8" id="KW-0614">Plasmid</keyword>
<dbReference type="Pfam" id="PF04234">
    <property type="entry name" value="CopC"/>
    <property type="match status" value="1"/>
</dbReference>
<dbReference type="EMBL" id="CP162550">
    <property type="protein sequence ID" value="XDI35249.1"/>
    <property type="molecule type" value="Genomic_DNA"/>
</dbReference>
<evidence type="ECO:0000256" key="3">
    <source>
        <dbReference type="ARBA" id="ARBA00022729"/>
    </source>
</evidence>
<feature type="chain" id="PRO_5044218481" evidence="6">
    <location>
        <begin position="22"/>
        <end position="180"/>
    </location>
</feature>
<keyword evidence="3 6" id="KW-0732">Signal</keyword>
<dbReference type="InterPro" id="IPR032694">
    <property type="entry name" value="CopC/D"/>
</dbReference>
<keyword evidence="5" id="KW-1133">Transmembrane helix</keyword>
<evidence type="ECO:0000259" key="7">
    <source>
        <dbReference type="Pfam" id="PF04234"/>
    </source>
</evidence>
<dbReference type="GO" id="GO:0006825">
    <property type="term" value="P:copper ion transport"/>
    <property type="evidence" value="ECO:0007669"/>
    <property type="project" value="InterPro"/>
</dbReference>
<dbReference type="GO" id="GO:0005507">
    <property type="term" value="F:copper ion binding"/>
    <property type="evidence" value="ECO:0007669"/>
    <property type="project" value="InterPro"/>
</dbReference>
<evidence type="ECO:0000256" key="5">
    <source>
        <dbReference type="SAM" id="Phobius"/>
    </source>
</evidence>
<gene>
    <name evidence="8" type="ORF">AB3N04_00605</name>
</gene>
<reference evidence="8" key="1">
    <citation type="submission" date="2024-07" db="EMBL/GenBank/DDBJ databases">
        <title>Identification and characteristics of an arsenic-resistant bacterial isolate, which belongs to a novel species.</title>
        <authorList>
            <person name="Juszczyk A."/>
            <person name="Kowalczyk A."/>
            <person name="Was K."/>
            <person name="Kosowicz W."/>
            <person name="Budzyn A."/>
            <person name="Latowski D."/>
        </authorList>
    </citation>
    <scope>NUCLEOTIDE SEQUENCE</scope>
    <source>
        <strain evidence="8">As8PL</strain>
        <plasmid evidence="8">unnamed</plasmid>
    </source>
</reference>
<feature type="signal peptide" evidence="6">
    <location>
        <begin position="1"/>
        <end position="21"/>
    </location>
</feature>
<evidence type="ECO:0000313" key="8">
    <source>
        <dbReference type="EMBL" id="XDI35249.1"/>
    </source>
</evidence>
<comment type="subcellular location">
    <subcellularLocation>
        <location evidence="1">Cell envelope</location>
    </subcellularLocation>
</comment>
<evidence type="ECO:0000256" key="4">
    <source>
        <dbReference type="ARBA" id="ARBA00023008"/>
    </source>
</evidence>
<accession>A0AB39BNI1</accession>
<dbReference type="InterPro" id="IPR014756">
    <property type="entry name" value="Ig_E-set"/>
</dbReference>
<keyword evidence="5" id="KW-0472">Membrane</keyword>
<keyword evidence="5" id="KW-0812">Transmembrane</keyword>
<dbReference type="PANTHER" id="PTHR34820">
    <property type="entry name" value="INNER MEMBRANE PROTEIN YEBZ"/>
    <property type="match status" value="1"/>
</dbReference>
<feature type="domain" description="CopC" evidence="7">
    <location>
        <begin position="22"/>
        <end position="114"/>
    </location>
</feature>
<keyword evidence="4" id="KW-0186">Copper</keyword>
<proteinExistence type="predicted"/>
<dbReference type="RefSeq" id="WP_368502860.1">
    <property type="nucleotide sequence ID" value="NZ_CP162550.1"/>
</dbReference>
<geneLocation type="plasmid" evidence="8">
    <name>unnamed</name>
</geneLocation>
<dbReference type="SUPFAM" id="SSF81296">
    <property type="entry name" value="E set domains"/>
    <property type="match status" value="1"/>
</dbReference>
<keyword evidence="2" id="KW-0479">Metal-binding</keyword>
<organism evidence="8">
    <name type="scientific">Alkalihalophilus sp. As8PL</name>
    <dbReference type="NCBI Taxonomy" id="3237103"/>
    <lineage>
        <taxon>Bacteria</taxon>
        <taxon>Bacillati</taxon>
        <taxon>Bacillota</taxon>
        <taxon>Bacilli</taxon>
        <taxon>Bacillales</taxon>
        <taxon>Bacillaceae</taxon>
        <taxon>Alkalihalophilus</taxon>
    </lineage>
</organism>
<dbReference type="GO" id="GO:0042597">
    <property type="term" value="C:periplasmic space"/>
    <property type="evidence" value="ECO:0007669"/>
    <property type="project" value="InterPro"/>
</dbReference>